<proteinExistence type="predicted"/>
<comment type="caution">
    <text evidence="1">The sequence shown here is derived from an EMBL/GenBank/DDBJ whole genome shotgun (WGS) entry which is preliminary data.</text>
</comment>
<organism evidence="1 2">
    <name type="scientific">Belnapia arida</name>
    <dbReference type="NCBI Taxonomy" id="2804533"/>
    <lineage>
        <taxon>Bacteria</taxon>
        <taxon>Pseudomonadati</taxon>
        <taxon>Pseudomonadota</taxon>
        <taxon>Alphaproteobacteria</taxon>
        <taxon>Acetobacterales</taxon>
        <taxon>Roseomonadaceae</taxon>
        <taxon>Belnapia</taxon>
    </lineage>
</organism>
<name>A0ABS1U472_9PROT</name>
<protein>
    <submittedName>
        <fullName evidence="1">Uncharacterized protein</fullName>
    </submittedName>
</protein>
<dbReference type="EMBL" id="JAETWB010000007">
    <property type="protein sequence ID" value="MBL6079469.1"/>
    <property type="molecule type" value="Genomic_DNA"/>
</dbReference>
<accession>A0ABS1U472</accession>
<evidence type="ECO:0000313" key="2">
    <source>
        <dbReference type="Proteomes" id="UP000660885"/>
    </source>
</evidence>
<evidence type="ECO:0000313" key="1">
    <source>
        <dbReference type="EMBL" id="MBL6079469.1"/>
    </source>
</evidence>
<sequence>MGALTSIATVLGAGATIYGQVHQAQAQDAANKAQAQINATREVAQQQVLLAQAQEAALQRQTTLAHAVASARARLAAAGVSSDGGSAAAVTGGLANEAAAAQGADDATLRARLADGRSSLLNPDGTVTALLSSGRGIAAIGRGFGGIARNLLD</sequence>
<reference evidence="1 2" key="1">
    <citation type="submission" date="2021-01" db="EMBL/GenBank/DDBJ databases">
        <title>Belnapia mucosa sp. nov. and Belnapia arida sp. nov., isolated from the Tabernas Desert (Almeria, Spain).</title>
        <authorList>
            <person name="Molina-Menor E."/>
            <person name="Vidal-Verdu A."/>
            <person name="Calonge A."/>
            <person name="Satari L."/>
            <person name="Pereto J."/>
            <person name="Porcar M."/>
        </authorList>
    </citation>
    <scope>NUCLEOTIDE SEQUENCE [LARGE SCALE GENOMIC DNA]</scope>
    <source>
        <strain evidence="1 2">T18</strain>
    </source>
</reference>
<keyword evidence="2" id="KW-1185">Reference proteome</keyword>
<dbReference type="Proteomes" id="UP000660885">
    <property type="component" value="Unassembled WGS sequence"/>
</dbReference>
<gene>
    <name evidence="1" type="ORF">JMJ56_15725</name>
</gene>
<dbReference type="RefSeq" id="WP_202832726.1">
    <property type="nucleotide sequence ID" value="NZ_JAETWB010000007.1"/>
</dbReference>